<feature type="domain" description="HTH araC/xylS-type" evidence="3">
    <location>
        <begin position="1"/>
        <end position="62"/>
    </location>
</feature>
<keyword evidence="2" id="KW-0804">Transcription</keyword>
<dbReference type="SUPFAM" id="SSF46689">
    <property type="entry name" value="Homeodomain-like"/>
    <property type="match status" value="1"/>
</dbReference>
<keyword evidence="1" id="KW-0805">Transcription regulation</keyword>
<dbReference type="RefSeq" id="WP_119051195.1">
    <property type="nucleotide sequence ID" value="NZ_CP032157.1"/>
</dbReference>
<organism evidence="4 5">
    <name type="scientific">Paraflavitalea soli</name>
    <dbReference type="NCBI Taxonomy" id="2315862"/>
    <lineage>
        <taxon>Bacteria</taxon>
        <taxon>Pseudomonadati</taxon>
        <taxon>Bacteroidota</taxon>
        <taxon>Chitinophagia</taxon>
        <taxon>Chitinophagales</taxon>
        <taxon>Chitinophagaceae</taxon>
        <taxon>Paraflavitalea</taxon>
    </lineage>
</organism>
<evidence type="ECO:0000313" key="4">
    <source>
        <dbReference type="EMBL" id="AXY75314.1"/>
    </source>
</evidence>
<evidence type="ECO:0000313" key="5">
    <source>
        <dbReference type="Proteomes" id="UP000263900"/>
    </source>
</evidence>
<dbReference type="Pfam" id="PF12833">
    <property type="entry name" value="HTH_18"/>
    <property type="match status" value="1"/>
</dbReference>
<evidence type="ECO:0000256" key="1">
    <source>
        <dbReference type="ARBA" id="ARBA00023015"/>
    </source>
</evidence>
<dbReference type="GO" id="GO:0043565">
    <property type="term" value="F:sequence-specific DNA binding"/>
    <property type="evidence" value="ECO:0007669"/>
    <property type="project" value="InterPro"/>
</dbReference>
<dbReference type="Proteomes" id="UP000263900">
    <property type="component" value="Chromosome"/>
</dbReference>
<dbReference type="EMBL" id="CP032157">
    <property type="protein sequence ID" value="AXY75314.1"/>
    <property type="molecule type" value="Genomic_DNA"/>
</dbReference>
<evidence type="ECO:0000256" key="2">
    <source>
        <dbReference type="ARBA" id="ARBA00023163"/>
    </source>
</evidence>
<dbReference type="OrthoDB" id="9779074at2"/>
<dbReference type="GO" id="GO:0003700">
    <property type="term" value="F:DNA-binding transcription factor activity"/>
    <property type="evidence" value="ECO:0007669"/>
    <property type="project" value="InterPro"/>
</dbReference>
<sequence length="76" mass="8838">MRFTDFVNLHRISHAIILIRQGQAFNWSLEGLANQCGFNNRNSFREAFKRFTGHIPSDYLKNKNAVPLLRVYKKAG</sequence>
<name>A0A3B7MLE6_9BACT</name>
<dbReference type="InterPro" id="IPR018060">
    <property type="entry name" value="HTH_AraC"/>
</dbReference>
<dbReference type="AlphaFoldDB" id="A0A3B7MLE6"/>
<dbReference type="Gene3D" id="1.10.10.60">
    <property type="entry name" value="Homeodomain-like"/>
    <property type="match status" value="1"/>
</dbReference>
<keyword evidence="5" id="KW-1185">Reference proteome</keyword>
<protein>
    <submittedName>
        <fullName evidence="4">AraC family transcriptional regulator</fullName>
    </submittedName>
</protein>
<gene>
    <name evidence="4" type="ORF">D3H65_15565</name>
</gene>
<dbReference type="InterPro" id="IPR009057">
    <property type="entry name" value="Homeodomain-like_sf"/>
</dbReference>
<dbReference type="PROSITE" id="PS01124">
    <property type="entry name" value="HTH_ARAC_FAMILY_2"/>
    <property type="match status" value="1"/>
</dbReference>
<dbReference type="KEGG" id="pseg:D3H65_15565"/>
<reference evidence="4 5" key="1">
    <citation type="submission" date="2018-09" db="EMBL/GenBank/DDBJ databases">
        <title>Genome sequencing of strain 6GH32-13.</title>
        <authorList>
            <person name="Weon H.-Y."/>
            <person name="Heo J."/>
            <person name="Kwon S.-W."/>
        </authorList>
    </citation>
    <scope>NUCLEOTIDE SEQUENCE [LARGE SCALE GENOMIC DNA]</scope>
    <source>
        <strain evidence="4 5">5GH32-13</strain>
    </source>
</reference>
<accession>A0A3B7MLE6</accession>
<proteinExistence type="predicted"/>
<evidence type="ECO:0000259" key="3">
    <source>
        <dbReference type="PROSITE" id="PS01124"/>
    </source>
</evidence>